<name>A0A9R1VW50_LACSA</name>
<dbReference type="PROSITE" id="PS50878">
    <property type="entry name" value="RT_POL"/>
    <property type="match status" value="1"/>
</dbReference>
<evidence type="ECO:0000313" key="3">
    <source>
        <dbReference type="Proteomes" id="UP000235145"/>
    </source>
</evidence>
<evidence type="ECO:0000313" key="2">
    <source>
        <dbReference type="EMBL" id="KAJ0211736.1"/>
    </source>
</evidence>
<dbReference type="Pfam" id="PF00078">
    <property type="entry name" value="RVT_1"/>
    <property type="match status" value="1"/>
</dbReference>
<keyword evidence="3" id="KW-1185">Reference proteome</keyword>
<proteinExistence type="predicted"/>
<sequence length="157" mass="17657">MRLWLKGCLESSNYQHFLIREFTISKGFKQGEPLSPLLFIVAMDGLSVTMRSTYDISIFHGINLPNGGPSTSHLLYSDDTLFLGKWLKQNINNLARILHCFHVSSGLGITFNKSRVFGFGTDMQEVSNWFDLLDVNPPPPLHLPMGPVGANMNFKKN</sequence>
<dbReference type="Proteomes" id="UP000235145">
    <property type="component" value="Unassembled WGS sequence"/>
</dbReference>
<dbReference type="EMBL" id="NBSK02000004">
    <property type="protein sequence ID" value="KAJ0211736.1"/>
    <property type="molecule type" value="Genomic_DNA"/>
</dbReference>
<accession>A0A9R1VW50</accession>
<organism evidence="2 3">
    <name type="scientific">Lactuca sativa</name>
    <name type="common">Garden lettuce</name>
    <dbReference type="NCBI Taxonomy" id="4236"/>
    <lineage>
        <taxon>Eukaryota</taxon>
        <taxon>Viridiplantae</taxon>
        <taxon>Streptophyta</taxon>
        <taxon>Embryophyta</taxon>
        <taxon>Tracheophyta</taxon>
        <taxon>Spermatophyta</taxon>
        <taxon>Magnoliopsida</taxon>
        <taxon>eudicotyledons</taxon>
        <taxon>Gunneridae</taxon>
        <taxon>Pentapetalae</taxon>
        <taxon>asterids</taxon>
        <taxon>campanulids</taxon>
        <taxon>Asterales</taxon>
        <taxon>Asteraceae</taxon>
        <taxon>Cichorioideae</taxon>
        <taxon>Cichorieae</taxon>
        <taxon>Lactucinae</taxon>
        <taxon>Lactuca</taxon>
    </lineage>
</organism>
<gene>
    <name evidence="2" type="ORF">LSAT_V11C400227370</name>
</gene>
<evidence type="ECO:0000259" key="1">
    <source>
        <dbReference type="PROSITE" id="PS50878"/>
    </source>
</evidence>
<feature type="domain" description="Reverse transcriptase" evidence="1">
    <location>
        <begin position="1"/>
        <end position="134"/>
    </location>
</feature>
<comment type="caution">
    <text evidence="2">The sequence shown here is derived from an EMBL/GenBank/DDBJ whole genome shotgun (WGS) entry which is preliminary data.</text>
</comment>
<dbReference type="InterPro" id="IPR000477">
    <property type="entry name" value="RT_dom"/>
</dbReference>
<reference evidence="2 3" key="1">
    <citation type="journal article" date="2017" name="Nat. Commun.">
        <title>Genome assembly with in vitro proximity ligation data and whole-genome triplication in lettuce.</title>
        <authorList>
            <person name="Reyes-Chin-Wo S."/>
            <person name="Wang Z."/>
            <person name="Yang X."/>
            <person name="Kozik A."/>
            <person name="Arikit S."/>
            <person name="Song C."/>
            <person name="Xia L."/>
            <person name="Froenicke L."/>
            <person name="Lavelle D.O."/>
            <person name="Truco M.J."/>
            <person name="Xia R."/>
            <person name="Zhu S."/>
            <person name="Xu C."/>
            <person name="Xu H."/>
            <person name="Xu X."/>
            <person name="Cox K."/>
            <person name="Korf I."/>
            <person name="Meyers B.C."/>
            <person name="Michelmore R.W."/>
        </authorList>
    </citation>
    <scope>NUCLEOTIDE SEQUENCE [LARGE SCALE GENOMIC DNA]</scope>
    <source>
        <strain evidence="3">cv. Salinas</strain>
        <tissue evidence="2">Seedlings</tissue>
    </source>
</reference>
<protein>
    <recommendedName>
        <fullName evidence="1">Reverse transcriptase domain-containing protein</fullName>
    </recommendedName>
</protein>
<dbReference type="AlphaFoldDB" id="A0A9R1VW50"/>